<feature type="binding site" description="axial binding residue" evidence="2">
    <location>
        <position position="209"/>
    </location>
    <ligand>
        <name>heme</name>
        <dbReference type="ChEBI" id="CHEBI:30413"/>
    </ligand>
    <ligandPart>
        <name>Fe</name>
        <dbReference type="ChEBI" id="CHEBI:18248"/>
    </ligandPart>
</feature>
<organism evidence="4 5">
    <name type="scientific">Lingula anatina</name>
    <name type="common">Brachiopod</name>
    <name type="synonym">Lingula unguis</name>
    <dbReference type="NCBI Taxonomy" id="7574"/>
    <lineage>
        <taxon>Eukaryota</taxon>
        <taxon>Metazoa</taxon>
        <taxon>Spiralia</taxon>
        <taxon>Lophotrochozoa</taxon>
        <taxon>Brachiopoda</taxon>
        <taxon>Linguliformea</taxon>
        <taxon>Lingulata</taxon>
        <taxon>Lingulida</taxon>
        <taxon>Linguloidea</taxon>
        <taxon>Lingulidae</taxon>
        <taxon>Lingula</taxon>
    </lineage>
</organism>
<dbReference type="InterPro" id="IPR050196">
    <property type="entry name" value="Cytochrome_P450_Monoox"/>
</dbReference>
<dbReference type="InterPro" id="IPR001128">
    <property type="entry name" value="Cyt_P450"/>
</dbReference>
<keyword evidence="3" id="KW-0503">Monooxygenase</keyword>
<keyword evidence="2 3" id="KW-0408">Iron</keyword>
<dbReference type="KEGG" id="lak:106177077"/>
<dbReference type="AlphaFoldDB" id="A0A1S3JYT6"/>
<dbReference type="Proteomes" id="UP000085678">
    <property type="component" value="Unplaced"/>
</dbReference>
<protein>
    <submittedName>
        <fullName evidence="5">Cytochrome P450 4F22-like</fullName>
    </submittedName>
</protein>
<proteinExistence type="inferred from homology"/>
<dbReference type="PANTHER" id="PTHR24291">
    <property type="entry name" value="CYTOCHROME P450 FAMILY 4"/>
    <property type="match status" value="1"/>
</dbReference>
<evidence type="ECO:0000256" key="2">
    <source>
        <dbReference type="PIRSR" id="PIRSR602401-1"/>
    </source>
</evidence>
<gene>
    <name evidence="5" type="primary">LOC106177077</name>
</gene>
<dbReference type="Pfam" id="PF00067">
    <property type="entry name" value="p450"/>
    <property type="match status" value="1"/>
</dbReference>
<dbReference type="PRINTS" id="PR00463">
    <property type="entry name" value="EP450I"/>
</dbReference>
<comment type="similarity">
    <text evidence="1 3">Belongs to the cytochrome P450 family.</text>
</comment>
<dbReference type="GO" id="GO:0020037">
    <property type="term" value="F:heme binding"/>
    <property type="evidence" value="ECO:0007669"/>
    <property type="project" value="InterPro"/>
</dbReference>
<dbReference type="GO" id="GO:0005506">
    <property type="term" value="F:iron ion binding"/>
    <property type="evidence" value="ECO:0007669"/>
    <property type="project" value="InterPro"/>
</dbReference>
<evidence type="ECO:0000313" key="5">
    <source>
        <dbReference type="RefSeq" id="XP_013415196.1"/>
    </source>
</evidence>
<dbReference type="OrthoDB" id="1470350at2759"/>
<reference evidence="5" key="1">
    <citation type="submission" date="2025-08" db="UniProtKB">
        <authorList>
            <consortium name="RefSeq"/>
        </authorList>
    </citation>
    <scope>IDENTIFICATION</scope>
    <source>
        <tissue evidence="5">Gonads</tissue>
    </source>
</reference>
<dbReference type="InterPro" id="IPR002401">
    <property type="entry name" value="Cyt_P450_E_grp-I"/>
</dbReference>
<dbReference type="GO" id="GO:0004497">
    <property type="term" value="F:monooxygenase activity"/>
    <property type="evidence" value="ECO:0007669"/>
    <property type="project" value="UniProtKB-KW"/>
</dbReference>
<dbReference type="Gene3D" id="1.10.630.10">
    <property type="entry name" value="Cytochrome P450"/>
    <property type="match status" value="1"/>
</dbReference>
<evidence type="ECO:0000256" key="1">
    <source>
        <dbReference type="ARBA" id="ARBA00010617"/>
    </source>
</evidence>
<dbReference type="PRINTS" id="PR00385">
    <property type="entry name" value="P450"/>
</dbReference>
<sequence>MMKKSVKQKQAGSWQYLLQETICVLKQDSSILSNKKHLDLLDILLGARDENGEGMTDKEIRDEASTFLFAGHDTSSNAISWTLYSLAKHPVYQDKIRDEVDEILHGRTKDDILWQDLPKLEYLALVLKESLRMHSPAVNIARETTQEWEIDGLKVPPGVCIDIWPWAVHHNPHVWDNHMEFQPERFLPENMEHMDPFAYIPFSAGPRNCIGKHFAMNELKVMVARIIHRFHLELDPDHDYTYQPDAVLRTKHGIKLFVKERKT</sequence>
<dbReference type="InterPro" id="IPR017972">
    <property type="entry name" value="Cyt_P450_CS"/>
</dbReference>
<keyword evidence="3" id="KW-0560">Oxidoreductase</keyword>
<dbReference type="InterPro" id="IPR036396">
    <property type="entry name" value="Cyt_P450_sf"/>
</dbReference>
<dbReference type="STRING" id="7574.A0A1S3JYT6"/>
<dbReference type="GO" id="GO:0016705">
    <property type="term" value="F:oxidoreductase activity, acting on paired donors, with incorporation or reduction of molecular oxygen"/>
    <property type="evidence" value="ECO:0007669"/>
    <property type="project" value="InterPro"/>
</dbReference>
<dbReference type="PANTHER" id="PTHR24291:SF201">
    <property type="entry name" value="CYTOCHROME P450, FAMILY 4, SUBFAMILY B, POLYPEPTIDE 7"/>
    <property type="match status" value="1"/>
</dbReference>
<evidence type="ECO:0000313" key="4">
    <source>
        <dbReference type="Proteomes" id="UP000085678"/>
    </source>
</evidence>
<dbReference type="RefSeq" id="XP_013415196.1">
    <property type="nucleotide sequence ID" value="XM_013559742.2"/>
</dbReference>
<dbReference type="GeneID" id="106177077"/>
<accession>A0A1S3JYT6</accession>
<dbReference type="SUPFAM" id="SSF48264">
    <property type="entry name" value="Cytochrome P450"/>
    <property type="match status" value="1"/>
</dbReference>
<name>A0A1S3JYT6_LINAN</name>
<dbReference type="InParanoid" id="A0A1S3JYT6"/>
<keyword evidence="2 3" id="KW-0349">Heme</keyword>
<keyword evidence="4" id="KW-1185">Reference proteome</keyword>
<dbReference type="PROSITE" id="PS00086">
    <property type="entry name" value="CYTOCHROME_P450"/>
    <property type="match status" value="1"/>
</dbReference>
<evidence type="ECO:0000256" key="3">
    <source>
        <dbReference type="RuleBase" id="RU000461"/>
    </source>
</evidence>
<comment type="cofactor">
    <cofactor evidence="2">
        <name>heme</name>
        <dbReference type="ChEBI" id="CHEBI:30413"/>
    </cofactor>
</comment>
<keyword evidence="2 3" id="KW-0479">Metal-binding</keyword>